<keyword evidence="9" id="KW-0274">FAD</keyword>
<keyword evidence="7" id="KW-0479">Metal-binding</keyword>
<dbReference type="Gene3D" id="2.40.30.10">
    <property type="entry name" value="Translation factors"/>
    <property type="match status" value="1"/>
</dbReference>
<evidence type="ECO:0000256" key="5">
    <source>
        <dbReference type="ARBA" id="ARBA00022630"/>
    </source>
</evidence>
<protein>
    <recommendedName>
        <fullName evidence="15">Reticulon-like protein</fullName>
    </recommendedName>
</protein>
<dbReference type="AlphaFoldDB" id="A0A8S2ANT6"/>
<dbReference type="InterPro" id="IPR013623">
    <property type="entry name" value="NADPH_Ox"/>
</dbReference>
<dbReference type="Pfam" id="PF02453">
    <property type="entry name" value="Reticulon"/>
    <property type="match status" value="1"/>
</dbReference>
<evidence type="ECO:0000313" key="20">
    <source>
        <dbReference type="Proteomes" id="UP000682877"/>
    </source>
</evidence>
<keyword evidence="8 15" id="KW-0256">Endoplasmic reticulum</keyword>
<dbReference type="SUPFAM" id="SSF52343">
    <property type="entry name" value="Ferredoxin reductase-like, C-terminal NADP-linked domain"/>
    <property type="match status" value="1"/>
</dbReference>
<reference evidence="19" key="1">
    <citation type="submission" date="2021-01" db="EMBL/GenBank/DDBJ databases">
        <authorList>
            <person name="Bezrukov I."/>
        </authorList>
    </citation>
    <scope>NUCLEOTIDE SEQUENCE</scope>
</reference>
<dbReference type="GO" id="GO:0046872">
    <property type="term" value="F:metal ion binding"/>
    <property type="evidence" value="ECO:0007669"/>
    <property type="project" value="UniProtKB-KW"/>
</dbReference>
<dbReference type="FunFam" id="2.40.30.10:FF:000120">
    <property type="entry name" value="Respiratory burst oxidase homolog protein C"/>
    <property type="match status" value="1"/>
</dbReference>
<dbReference type="Pfam" id="PF08022">
    <property type="entry name" value="FAD_binding_8"/>
    <property type="match status" value="1"/>
</dbReference>
<organism evidence="19 20">
    <name type="scientific">Arabidopsis arenosa</name>
    <name type="common">Sand rock-cress</name>
    <name type="synonym">Cardaminopsis arenosa</name>
    <dbReference type="NCBI Taxonomy" id="38785"/>
    <lineage>
        <taxon>Eukaryota</taxon>
        <taxon>Viridiplantae</taxon>
        <taxon>Streptophyta</taxon>
        <taxon>Embryophyta</taxon>
        <taxon>Tracheophyta</taxon>
        <taxon>Spermatophyta</taxon>
        <taxon>Magnoliopsida</taxon>
        <taxon>eudicotyledons</taxon>
        <taxon>Gunneridae</taxon>
        <taxon>Pentapetalae</taxon>
        <taxon>rosids</taxon>
        <taxon>malvids</taxon>
        <taxon>Brassicales</taxon>
        <taxon>Brassicaceae</taxon>
        <taxon>Camelineae</taxon>
        <taxon>Arabidopsis</taxon>
    </lineage>
</organism>
<keyword evidence="5" id="KW-0285">Flavoprotein</keyword>
<evidence type="ECO:0000256" key="2">
    <source>
        <dbReference type="ARBA" id="ARBA00007975"/>
    </source>
</evidence>
<proteinExistence type="inferred from homology"/>
<dbReference type="PROSITE" id="PS51384">
    <property type="entry name" value="FAD_FR"/>
    <property type="match status" value="1"/>
</dbReference>
<keyword evidence="13" id="KW-0560">Oxidoreductase</keyword>
<feature type="domain" description="Reticulon" evidence="17">
    <location>
        <begin position="1006"/>
        <end position="1192"/>
    </location>
</feature>
<feature type="transmembrane region" description="Helical" evidence="15">
    <location>
        <begin position="1038"/>
        <end position="1057"/>
    </location>
</feature>
<evidence type="ECO:0000256" key="1">
    <source>
        <dbReference type="ARBA" id="ARBA00004477"/>
    </source>
</evidence>
<dbReference type="GO" id="GO:0005886">
    <property type="term" value="C:plasma membrane"/>
    <property type="evidence" value="ECO:0007669"/>
    <property type="project" value="TreeGrafter"/>
</dbReference>
<dbReference type="FunFam" id="3.40.50.80:FF:000078">
    <property type="entry name" value="NAD(P)H oxidase"/>
    <property type="match status" value="1"/>
</dbReference>
<comment type="subcellular location">
    <subcellularLocation>
        <location evidence="1 15">Endoplasmic reticulum membrane</location>
        <topology evidence="1 15">Multi-pass membrane protein</topology>
    </subcellularLocation>
</comment>
<feature type="compositionally biased region" description="Low complexity" evidence="16">
    <location>
        <begin position="71"/>
        <end position="86"/>
    </location>
</feature>
<dbReference type="InterPro" id="IPR017938">
    <property type="entry name" value="Riboflavin_synthase-like_b-brl"/>
</dbReference>
<dbReference type="PANTHER" id="PTHR11972:SF150">
    <property type="entry name" value="RESPIRATORY BURST OXIDASE HOMOLOG PROTEIN I-RELATED"/>
    <property type="match status" value="1"/>
</dbReference>
<evidence type="ECO:0000256" key="6">
    <source>
        <dbReference type="ARBA" id="ARBA00022692"/>
    </source>
</evidence>
<feature type="transmembrane region" description="Helical" evidence="15">
    <location>
        <begin position="502"/>
        <end position="521"/>
    </location>
</feature>
<comment type="similarity">
    <text evidence="2">Belongs to the RBOH (TC 5.B.1.3) family.</text>
</comment>
<dbReference type="InterPro" id="IPR000778">
    <property type="entry name" value="Cyt_b245_heavy_chain"/>
</dbReference>
<comment type="subunit">
    <text evidence="3">Monomer and homodimer.</text>
</comment>
<evidence type="ECO:0000256" key="7">
    <source>
        <dbReference type="ARBA" id="ARBA00022723"/>
    </source>
</evidence>
<dbReference type="Gene3D" id="1.10.238.10">
    <property type="entry name" value="EF-hand"/>
    <property type="match status" value="1"/>
</dbReference>
<dbReference type="PANTHER" id="PTHR11972">
    <property type="entry name" value="NADPH OXIDASE"/>
    <property type="match status" value="1"/>
</dbReference>
<keyword evidence="4" id="KW-0575">Peroxidase</keyword>
<evidence type="ECO:0000256" key="3">
    <source>
        <dbReference type="ARBA" id="ARBA00011407"/>
    </source>
</evidence>
<evidence type="ECO:0000256" key="12">
    <source>
        <dbReference type="ARBA" id="ARBA00022989"/>
    </source>
</evidence>
<dbReference type="InterPro" id="IPR050369">
    <property type="entry name" value="RBOH/FRE"/>
</dbReference>
<keyword evidence="6 15" id="KW-0812">Transmembrane</keyword>
<dbReference type="PRINTS" id="PR00466">
    <property type="entry name" value="GP91PHOX"/>
</dbReference>
<dbReference type="InterPro" id="IPR003388">
    <property type="entry name" value="Reticulon"/>
</dbReference>
<evidence type="ECO:0000313" key="19">
    <source>
        <dbReference type="EMBL" id="CAE6132691.1"/>
    </source>
</evidence>
<dbReference type="EMBL" id="LR999456">
    <property type="protein sequence ID" value="CAE6132691.1"/>
    <property type="molecule type" value="Genomic_DNA"/>
</dbReference>
<keyword evidence="11" id="KW-0521">NADP</keyword>
<evidence type="ECO:0000259" key="18">
    <source>
        <dbReference type="PROSITE" id="PS51384"/>
    </source>
</evidence>
<feature type="region of interest" description="Disordered" evidence="16">
    <location>
        <begin position="910"/>
        <end position="940"/>
    </location>
</feature>
<accession>A0A8S2ANT6</accession>
<dbReference type="Proteomes" id="UP000682877">
    <property type="component" value="Chromosome 6"/>
</dbReference>
<sequence length="1192" mass="134308">MSMSFSGGTHDDRWGSDLTSAGEFTQSFPSFPATYSPSDGEELVEVTIEFPSGVLLNIESVTSTTDPEITSCSASGSGSKSHSLGWSASSSRRISEFHTVEKAKKFSRDLKEKLQRISLGYSSRSAPEPVVPNVVDFTDPAVLCRSLTQRLTKSNGSCTERAIHGLKFISSKENGIANWKQVQNNFANLSKDGYLCKSDFANCIGLENENSKEFADELFDAMCRRRRLMVDKINLQELYEFWFQITDDSFDSRLQIFFNMVKNGDGRITENEVKEIIILSASADNLSRLRDRAEEYAALIMEELAPAGLYSQYIELKDLEMLLLEKDISHSYSQPFSQTSRALSQNLKDTRWGISRNLLYSLQDNWKRIWVLTLWLVIMGWLFMWKCYQYKRKDAFHVMGYCLVMAKGAAETLKFNMALILLPVCRNTITYLRSTALSHSVPFDDCINFHKTISVAIIIAMLLHSSSHLACDFPRILTSTETDYKRYLVKYFGITKPTYFDLVNSPVIWMYLAVPVLLYIGERILRFFRSRLYTVEICKVVIYPGNVVVLRMTKPTSFDYKSGQYVFVQCPAVSKFEWHPFSITSSPGDDYLSIHIRQRGDWTEGIKKAFSVVCQAPEAGKSGLLRADGPNQRSFPELLIDGPYGAPAQDHWKYDVVLLVGLGIGATPFVSILRDLLNTIVKQQEQAECLSGSCSNSNISSDHSFSCLNSEAGSRIPQTQRKTLNTKNAYFYWVTREQGSFDWFKDIMNEIADSDRKGVIEMHNYLTSVYEERDTRSNLLTMIQTLNHAKNGVDIFSGTKVRTHFGRPKWKKVLSKISDKHRNARIGVFYCGGPSLGKELSKLCHEFNQTGISSVALVKEAAGLDPKQPTAQIKQINSTALINYKFPSPILGSFEIFLLRGVTKTLEQSSSLESEKLRSVTMADEHKHEESSPNLDPTVEVVERESLMEKISEKIHHKGDSSSSSSSDDDENEKKSSSSPKSLKSKVYRLFGRERPVHKVLGGGKPADIFMWKNKKMSGGVFGGATVAWVLFELMEYHLLTLLCHVLIVALAVLFLWSNATMFIHKSPPKIPEVHIPEEPLLQLASGLRIEINRGFSSLREIASGRDLKKFLSAIAGLWVLSILGGCCSFLTLAYIALVLLFTVPLFYDKYEDKVDAYGEKAMAELKKQYAVLDAKVLSKIPRGPLKDKKKD</sequence>
<dbReference type="SUPFAM" id="SSF47473">
    <property type="entry name" value="EF-hand"/>
    <property type="match status" value="1"/>
</dbReference>
<keyword evidence="20" id="KW-1185">Reference proteome</keyword>
<keyword evidence="12 15" id="KW-1133">Transmembrane helix</keyword>
<evidence type="ECO:0000256" key="8">
    <source>
        <dbReference type="ARBA" id="ARBA00022824"/>
    </source>
</evidence>
<dbReference type="PROSITE" id="PS50845">
    <property type="entry name" value="RETICULON"/>
    <property type="match status" value="1"/>
</dbReference>
<dbReference type="InterPro" id="IPR013112">
    <property type="entry name" value="FAD-bd_8"/>
</dbReference>
<evidence type="ECO:0000259" key="17">
    <source>
        <dbReference type="PROSITE" id="PS50845"/>
    </source>
</evidence>
<dbReference type="GO" id="GO:0016174">
    <property type="term" value="F:NAD(P)H oxidase H2O2-forming activity"/>
    <property type="evidence" value="ECO:0007669"/>
    <property type="project" value="TreeGrafter"/>
</dbReference>
<keyword evidence="14 15" id="KW-0472">Membrane</keyword>
<evidence type="ECO:0000256" key="16">
    <source>
        <dbReference type="SAM" id="MobiDB-lite"/>
    </source>
</evidence>
<evidence type="ECO:0000256" key="10">
    <source>
        <dbReference type="ARBA" id="ARBA00022837"/>
    </source>
</evidence>
<dbReference type="GO" id="GO:0004601">
    <property type="term" value="F:peroxidase activity"/>
    <property type="evidence" value="ECO:0007669"/>
    <property type="project" value="UniProtKB-KW"/>
</dbReference>
<evidence type="ECO:0000256" key="9">
    <source>
        <dbReference type="ARBA" id="ARBA00022827"/>
    </source>
</evidence>
<evidence type="ECO:0000256" key="13">
    <source>
        <dbReference type="ARBA" id="ARBA00023002"/>
    </source>
</evidence>
<feature type="domain" description="FAD-binding FR-type" evidence="18">
    <location>
        <begin position="530"/>
        <end position="650"/>
    </location>
</feature>
<evidence type="ECO:0000256" key="14">
    <source>
        <dbReference type="ARBA" id="ARBA00023136"/>
    </source>
</evidence>
<feature type="region of interest" description="Disordered" evidence="16">
    <location>
        <begin position="952"/>
        <end position="981"/>
    </location>
</feature>
<dbReference type="Pfam" id="PF08414">
    <property type="entry name" value="NADPH_Ox"/>
    <property type="match status" value="1"/>
</dbReference>
<dbReference type="InterPro" id="IPR013121">
    <property type="entry name" value="Fe_red_NAD-bd_6"/>
</dbReference>
<dbReference type="GO" id="GO:0005789">
    <property type="term" value="C:endoplasmic reticulum membrane"/>
    <property type="evidence" value="ECO:0007669"/>
    <property type="project" value="UniProtKB-SubCell"/>
</dbReference>
<dbReference type="SUPFAM" id="SSF63380">
    <property type="entry name" value="Riboflavin synthase domain-like"/>
    <property type="match status" value="1"/>
</dbReference>
<evidence type="ECO:0000256" key="4">
    <source>
        <dbReference type="ARBA" id="ARBA00022559"/>
    </source>
</evidence>
<evidence type="ECO:0000256" key="11">
    <source>
        <dbReference type="ARBA" id="ARBA00022857"/>
    </source>
</evidence>
<dbReference type="CDD" id="cd06186">
    <property type="entry name" value="NOX_Duox_like_FAD_NADP"/>
    <property type="match status" value="1"/>
</dbReference>
<dbReference type="InterPro" id="IPR017927">
    <property type="entry name" value="FAD-bd_FR_type"/>
</dbReference>
<feature type="transmembrane region" description="Helical" evidence="15">
    <location>
        <begin position="369"/>
        <end position="388"/>
    </location>
</feature>
<dbReference type="InterPro" id="IPR011992">
    <property type="entry name" value="EF-hand-dom_pair"/>
</dbReference>
<dbReference type="Gene3D" id="3.40.50.80">
    <property type="entry name" value="Nucleotide-binding domain of ferredoxin-NADP reductase (FNR) module"/>
    <property type="match status" value="1"/>
</dbReference>
<keyword evidence="10" id="KW-0106">Calcium</keyword>
<dbReference type="Pfam" id="PF08030">
    <property type="entry name" value="NAD_binding_6"/>
    <property type="match status" value="1"/>
</dbReference>
<gene>
    <name evidence="19" type="ORF">AARE701A_LOCUS16683</name>
</gene>
<feature type="compositionally biased region" description="Basic and acidic residues" evidence="16">
    <location>
        <begin position="913"/>
        <end position="931"/>
    </location>
</feature>
<evidence type="ECO:0000256" key="15">
    <source>
        <dbReference type="RuleBase" id="RU363132"/>
    </source>
</evidence>
<feature type="transmembrane region" description="Helical" evidence="15">
    <location>
        <begin position="1115"/>
        <end position="1148"/>
    </location>
</feature>
<feature type="region of interest" description="Disordered" evidence="16">
    <location>
        <begin position="66"/>
        <end position="86"/>
    </location>
</feature>
<dbReference type="InterPro" id="IPR039261">
    <property type="entry name" value="FNR_nucleotide-bd"/>
</dbReference>
<name>A0A8S2ANT6_ARAAE</name>